<reference evidence="13" key="2">
    <citation type="submission" date="2019-09" db="UniProtKB">
        <authorList>
            <consortium name="WormBaseParasite"/>
        </authorList>
    </citation>
    <scope>IDENTIFICATION</scope>
</reference>
<proteinExistence type="inferred from homology"/>
<evidence type="ECO:0000256" key="5">
    <source>
        <dbReference type="ARBA" id="ARBA00022989"/>
    </source>
</evidence>
<dbReference type="GO" id="GO:0016020">
    <property type="term" value="C:membrane"/>
    <property type="evidence" value="ECO:0007669"/>
    <property type="project" value="UniProtKB-SubCell"/>
</dbReference>
<evidence type="ECO:0000313" key="11">
    <source>
        <dbReference type="EMBL" id="VDO95542.1"/>
    </source>
</evidence>
<dbReference type="InterPro" id="IPR007829">
    <property type="entry name" value="TM2"/>
</dbReference>
<dbReference type="Pfam" id="PF05154">
    <property type="entry name" value="TM2"/>
    <property type="match status" value="1"/>
</dbReference>
<evidence type="ECO:0000256" key="7">
    <source>
        <dbReference type="ARBA" id="ARBA00023180"/>
    </source>
</evidence>
<evidence type="ECO:0000256" key="6">
    <source>
        <dbReference type="ARBA" id="ARBA00023136"/>
    </source>
</evidence>
<dbReference type="PANTHER" id="PTHR21016:SF4">
    <property type="entry name" value="TM2 DOMAIN-CONTAINING PROTEIN 2"/>
    <property type="match status" value="1"/>
</dbReference>
<evidence type="ECO:0000256" key="8">
    <source>
        <dbReference type="SAM" id="Phobius"/>
    </source>
</evidence>
<dbReference type="OrthoDB" id="408511at2759"/>
<name>A0A183FXJ0_HELPZ</name>
<protein>
    <submittedName>
        <fullName evidence="13">TM2 domain-containing protein</fullName>
    </submittedName>
</protein>
<evidence type="ECO:0000256" key="2">
    <source>
        <dbReference type="ARBA" id="ARBA00008284"/>
    </source>
</evidence>
<dbReference type="Proteomes" id="UP000050761">
    <property type="component" value="Unassembled WGS sequence"/>
</dbReference>
<evidence type="ECO:0000313" key="13">
    <source>
        <dbReference type="WBParaSite" id="HPBE_0001327301-mRNA-1"/>
    </source>
</evidence>
<feature type="transmembrane region" description="Helical" evidence="8">
    <location>
        <begin position="123"/>
        <end position="143"/>
    </location>
</feature>
<feature type="signal peptide" evidence="9">
    <location>
        <begin position="1"/>
        <end position="18"/>
    </location>
</feature>
<evidence type="ECO:0000256" key="1">
    <source>
        <dbReference type="ARBA" id="ARBA00004141"/>
    </source>
</evidence>
<evidence type="ECO:0000256" key="9">
    <source>
        <dbReference type="SAM" id="SignalP"/>
    </source>
</evidence>
<keyword evidence="7" id="KW-0325">Glycoprotein</keyword>
<keyword evidence="6 8" id="KW-0472">Membrane</keyword>
<gene>
    <name evidence="11" type="ORF">HPBE_LOCUS13274</name>
</gene>
<keyword evidence="12" id="KW-1185">Reference proteome</keyword>
<reference evidence="11 12" key="1">
    <citation type="submission" date="2018-11" db="EMBL/GenBank/DDBJ databases">
        <authorList>
            <consortium name="Pathogen Informatics"/>
        </authorList>
    </citation>
    <scope>NUCLEOTIDE SEQUENCE [LARGE SCALE GENOMIC DNA]</scope>
</reference>
<dbReference type="InterPro" id="IPR050932">
    <property type="entry name" value="TM2D1-3-like"/>
</dbReference>
<feature type="domain" description="TM2" evidence="10">
    <location>
        <begin position="121"/>
        <end position="168"/>
    </location>
</feature>
<evidence type="ECO:0000313" key="12">
    <source>
        <dbReference type="Proteomes" id="UP000050761"/>
    </source>
</evidence>
<evidence type="ECO:0000259" key="10">
    <source>
        <dbReference type="Pfam" id="PF05154"/>
    </source>
</evidence>
<comment type="subcellular location">
    <subcellularLocation>
        <location evidence="1">Membrane</location>
        <topology evidence="1">Multi-pass membrane protein</topology>
    </subcellularLocation>
</comment>
<dbReference type="WBParaSite" id="HPBE_0001327301-mRNA-1">
    <property type="protein sequence ID" value="HPBE_0001327301-mRNA-1"/>
    <property type="gene ID" value="HPBE_0001327301"/>
</dbReference>
<dbReference type="EMBL" id="UZAH01027849">
    <property type="protein sequence ID" value="VDO95542.1"/>
    <property type="molecule type" value="Genomic_DNA"/>
</dbReference>
<dbReference type="PANTHER" id="PTHR21016">
    <property type="entry name" value="BETA-AMYLOID BINDING PROTEIN-RELATED"/>
    <property type="match status" value="1"/>
</dbReference>
<feature type="chain" id="PRO_5044551707" evidence="9">
    <location>
        <begin position="19"/>
        <end position="187"/>
    </location>
</feature>
<comment type="similarity">
    <text evidence="2">Belongs to the TM2 family.</text>
</comment>
<organism evidence="12 13">
    <name type="scientific">Heligmosomoides polygyrus</name>
    <name type="common">Parasitic roundworm</name>
    <dbReference type="NCBI Taxonomy" id="6339"/>
    <lineage>
        <taxon>Eukaryota</taxon>
        <taxon>Metazoa</taxon>
        <taxon>Ecdysozoa</taxon>
        <taxon>Nematoda</taxon>
        <taxon>Chromadorea</taxon>
        <taxon>Rhabditida</taxon>
        <taxon>Rhabditina</taxon>
        <taxon>Rhabditomorpha</taxon>
        <taxon>Strongyloidea</taxon>
        <taxon>Heligmosomidae</taxon>
        <taxon>Heligmosomoides</taxon>
    </lineage>
</organism>
<sequence length="187" mass="21000">MLCGPVLFVTAFFQVVLTVSKAALDRERLGIDPCSQEMDDNYPMGPLVPCSYLPEEFIECNVPELSPAHNDSEAGYCTRFGGQRAEDVEWTWVACRALPCIECRGRRHFFRRTPCIKYTGHHFLSTLLYSVFLGVVAVDRFCLGYSAIAVGKLMTLGGLGVWWIIDIFLLVTGNLAPADDSNWEPYY</sequence>
<evidence type="ECO:0000256" key="4">
    <source>
        <dbReference type="ARBA" id="ARBA00022729"/>
    </source>
</evidence>
<accession>A0A183FXJ0</accession>
<evidence type="ECO:0000256" key="3">
    <source>
        <dbReference type="ARBA" id="ARBA00022692"/>
    </source>
</evidence>
<keyword evidence="4 9" id="KW-0732">Signal</keyword>
<dbReference type="AlphaFoldDB" id="A0A183FXJ0"/>
<accession>A0A3P8DH74</accession>
<keyword evidence="5 8" id="KW-1133">Transmembrane helix</keyword>
<keyword evidence="3 8" id="KW-0812">Transmembrane</keyword>